<feature type="domain" description="Methyltransferase FkbM" evidence="1">
    <location>
        <begin position="134"/>
        <end position="180"/>
    </location>
</feature>
<dbReference type="SUPFAM" id="SSF53335">
    <property type="entry name" value="S-adenosyl-L-methionine-dependent methyltransferases"/>
    <property type="match status" value="1"/>
</dbReference>
<dbReference type="AlphaFoldDB" id="A0A0M6ZUP4"/>
<evidence type="ECO:0000313" key="3">
    <source>
        <dbReference type="Proteomes" id="UP000049983"/>
    </source>
</evidence>
<dbReference type="STRING" id="311410.LA5095_00465"/>
<dbReference type="InterPro" id="IPR006342">
    <property type="entry name" value="FkbM_mtfrase"/>
</dbReference>
<organism evidence="2 3">
    <name type="scientific">Roseibium album</name>
    <dbReference type="NCBI Taxonomy" id="311410"/>
    <lineage>
        <taxon>Bacteria</taxon>
        <taxon>Pseudomonadati</taxon>
        <taxon>Pseudomonadota</taxon>
        <taxon>Alphaproteobacteria</taxon>
        <taxon>Hyphomicrobiales</taxon>
        <taxon>Stappiaceae</taxon>
        <taxon>Roseibium</taxon>
    </lineage>
</organism>
<protein>
    <recommendedName>
        <fullName evidence="1">Methyltransferase FkbM domain-containing protein</fullName>
    </recommendedName>
</protein>
<dbReference type="OrthoDB" id="6310850at2"/>
<accession>A0A0M6ZUP4</accession>
<dbReference type="InterPro" id="IPR029063">
    <property type="entry name" value="SAM-dependent_MTases_sf"/>
</dbReference>
<dbReference type="Gene3D" id="3.40.50.150">
    <property type="entry name" value="Vaccinia Virus protein VP39"/>
    <property type="match status" value="1"/>
</dbReference>
<sequence length="269" mass="31175">MGLRKSISKFLYEDKRPRSRVSEPDDLVEFIKMLRPKPTSHELVRIGEEGDGGYLVPDDFQGIGFCFSPGVSVKASFEEELASRYSIKSFLADASVENPPVLNEFFSFEKKSLGSRDEGDFIRLESWLNSKEEQISGQDLLLQMDIEGFEYDVLIDTSIETLKRFRIMVIEFHTLQMLFESYTLRLMKALMEKITREFVVVHIHPNNCKGLVERNGIHVPKVFEVTFLRKDRVDASNPTRELVFPHPLDEKNIPENPDVVLPDIWWKED</sequence>
<name>A0A0M6ZUP4_9HYPH</name>
<dbReference type="EMBL" id="CXWC01000011">
    <property type="protein sequence ID" value="CTQ73306.1"/>
    <property type="molecule type" value="Genomic_DNA"/>
</dbReference>
<reference evidence="3" key="1">
    <citation type="submission" date="2015-07" db="EMBL/GenBank/DDBJ databases">
        <authorList>
            <person name="Rodrigo-Torres Lidia"/>
            <person name="Arahal R.David."/>
        </authorList>
    </citation>
    <scope>NUCLEOTIDE SEQUENCE [LARGE SCALE GENOMIC DNA]</scope>
    <source>
        <strain evidence="3">CECT 5096</strain>
    </source>
</reference>
<keyword evidence="3" id="KW-1185">Reference proteome</keyword>
<dbReference type="Proteomes" id="UP000049983">
    <property type="component" value="Unassembled WGS sequence"/>
</dbReference>
<evidence type="ECO:0000259" key="1">
    <source>
        <dbReference type="Pfam" id="PF05050"/>
    </source>
</evidence>
<evidence type="ECO:0000313" key="2">
    <source>
        <dbReference type="EMBL" id="CTQ73306.1"/>
    </source>
</evidence>
<dbReference type="Pfam" id="PF05050">
    <property type="entry name" value="Methyltransf_21"/>
    <property type="match status" value="1"/>
</dbReference>
<dbReference type="RefSeq" id="WP_055111571.1">
    <property type="nucleotide sequence ID" value="NZ_CXWA01000006.1"/>
</dbReference>
<dbReference type="GeneID" id="97670943"/>
<proteinExistence type="predicted"/>
<gene>
    <name evidence="2" type="ORF">LA5096_03605</name>
</gene>